<proteinExistence type="predicted"/>
<name>I3VQE5_9BETA</name>
<dbReference type="RefSeq" id="YP_010797179.1">
    <property type="nucleotide sequence ID" value="NC_076129.1"/>
</dbReference>
<dbReference type="EMBL" id="JQ805139">
    <property type="protein sequence ID" value="AFK83989.1"/>
    <property type="molecule type" value="Genomic_DNA"/>
</dbReference>
<dbReference type="Proteomes" id="UP000103899">
    <property type="component" value="Segment"/>
</dbReference>
<protein>
    <submittedName>
        <fullName evidence="1">B149.13</fullName>
    </submittedName>
</protein>
<evidence type="ECO:0000313" key="2">
    <source>
        <dbReference type="Proteomes" id="UP000103899"/>
    </source>
</evidence>
<dbReference type="GeneID" id="80534882"/>
<reference evidence="1 2" key="1">
    <citation type="journal article" date="2012" name="J. Virol.">
        <title>A Novel Bat Herpesvirus Encodes Homologues of Major Histocompatibility Complex Classes I and II, C-Type Lectin, and a Unique Family of Immune-Related Genes.</title>
        <authorList>
            <person name="Zhang H."/>
            <person name="Todd S."/>
            <person name="Tachedjian M."/>
            <person name="Barr J.A."/>
            <person name="Luo M."/>
            <person name="Yu M."/>
            <person name="Marsh G.A."/>
            <person name="Crameri G."/>
            <person name="Wang L.F."/>
        </authorList>
    </citation>
    <scope>NUCLEOTIDE SEQUENCE [LARGE SCALE GENOMIC DNA]</scope>
    <source>
        <strain evidence="1">B7D8</strain>
    </source>
</reference>
<keyword evidence="2" id="KW-1185">Reference proteome</keyword>
<accession>I3VQE5</accession>
<evidence type="ECO:0000313" key="1">
    <source>
        <dbReference type="EMBL" id="AFK83989.1"/>
    </source>
</evidence>
<sequence length="225" mass="25566">MFKSGATHVIVIFFIVLRVSYGTWNNYCTARPPKRDVWSTYEQNSGTDTFECWTDHDGVILSMFVDNENVTAKYTTKTSYHVNYTATRINTASCVVIKSNKEIRGTQYRLHMNEFLYEKALDRVECYRNNDGWSILTLVDNARKRFSDSQKFKNGTNFPIHPVGAALKGYSGLCVTIWGNVTYLSDAFDLRYGPANGGATQTVYNGLHIGCIFIFGFLSSQYLIN</sequence>
<organism evidence="1 2">
    <name type="scientific">miniopterid betaherpesvirus 1</name>
    <dbReference type="NCBI Taxonomy" id="3070189"/>
    <lineage>
        <taxon>Viruses</taxon>
        <taxon>Duplodnaviria</taxon>
        <taxon>Heunggongvirae</taxon>
        <taxon>Peploviricota</taxon>
        <taxon>Herviviricetes</taxon>
        <taxon>Herpesvirales</taxon>
        <taxon>Orthoherpesviridae</taxon>
        <taxon>Betaherpesvirinae</taxon>
        <taxon>Quwivirus</taxon>
        <taxon>Quwivirus miniopteridbeta1</taxon>
    </lineage>
</organism>
<dbReference type="KEGG" id="vg:80534882"/>